<proteinExistence type="predicted"/>
<name>A0ABR8VG20_9BACI</name>
<evidence type="ECO:0000256" key="5">
    <source>
        <dbReference type="ARBA" id="ARBA00023033"/>
    </source>
</evidence>
<evidence type="ECO:0000256" key="2">
    <source>
        <dbReference type="ARBA" id="ARBA00022630"/>
    </source>
</evidence>
<dbReference type="SUPFAM" id="SSF54373">
    <property type="entry name" value="FAD-linked reductases, C-terminal domain"/>
    <property type="match status" value="1"/>
</dbReference>
<dbReference type="PRINTS" id="PR00420">
    <property type="entry name" value="RNGMNOXGNASE"/>
</dbReference>
<feature type="domain" description="FAD-binding" evidence="6">
    <location>
        <begin position="6"/>
        <end position="347"/>
    </location>
</feature>
<dbReference type="Proteomes" id="UP000648182">
    <property type="component" value="Unassembled WGS sequence"/>
</dbReference>
<dbReference type="RefSeq" id="WP_191809477.1">
    <property type="nucleotide sequence ID" value="NZ_JACSPV010000002.1"/>
</dbReference>
<evidence type="ECO:0000259" key="6">
    <source>
        <dbReference type="Pfam" id="PF01494"/>
    </source>
</evidence>
<organism evidence="7 8">
    <name type="scientific">Bacillus norwichensis</name>
    <dbReference type="NCBI Taxonomy" id="2762217"/>
    <lineage>
        <taxon>Bacteria</taxon>
        <taxon>Bacillati</taxon>
        <taxon>Bacillota</taxon>
        <taxon>Bacilli</taxon>
        <taxon>Bacillales</taxon>
        <taxon>Bacillaceae</taxon>
        <taxon>Bacillus</taxon>
    </lineage>
</organism>
<dbReference type="EMBL" id="JACSPV010000002">
    <property type="protein sequence ID" value="MBD8003732.1"/>
    <property type="molecule type" value="Genomic_DNA"/>
</dbReference>
<sequence>MNNVSDVIIVGGGIGGLAAALGVVESGKSVSVLEQAPEFGEVGAGIQLAPNALAALDRFGVLDDIFEVAVFPKRLVLKDLYTAEELATLDLGEEFKERYGYPYIVVHRSDLHSVLLKACQKNPDQIKLYNDQIIQTAEESENGVIVTNQNGETFTAKGAVGADGLKSNIRKLFSNDELVCSEYVAYRGTIPIEEVSDANMDDVIMWIGPNLHLVQYPVRRGELYNQVVVFKSYNYKPDSDDWGTPEEMDQRFKGGHQLVEKALSFIERQIRWPMYDRLPLDNWTKGSITLLGDAAHPMLQYLAQGGCQALEDATVLADNLKQYDNYTTAFKKYEEERIPRTAKVQTNARLWGRFLHAEDPLTLIMRDKLFKAHTPHSYEISDFFYGYHKSK</sequence>
<accession>A0ABR8VG20</accession>
<dbReference type="SUPFAM" id="SSF51905">
    <property type="entry name" value="FAD/NAD(P)-binding domain"/>
    <property type="match status" value="1"/>
</dbReference>
<keyword evidence="2" id="KW-0285">Flavoprotein</keyword>
<keyword evidence="8" id="KW-1185">Reference proteome</keyword>
<dbReference type="GO" id="GO:0004497">
    <property type="term" value="F:monooxygenase activity"/>
    <property type="evidence" value="ECO:0007669"/>
    <property type="project" value="UniProtKB-KW"/>
</dbReference>
<reference evidence="7 8" key="1">
    <citation type="submission" date="2020-08" db="EMBL/GenBank/DDBJ databases">
        <title>A Genomic Blueprint of the Chicken Gut Microbiome.</title>
        <authorList>
            <person name="Gilroy R."/>
            <person name="Ravi A."/>
            <person name="Getino M."/>
            <person name="Pursley I."/>
            <person name="Horton D.L."/>
            <person name="Alikhan N.-F."/>
            <person name="Baker D."/>
            <person name="Gharbi K."/>
            <person name="Hall N."/>
            <person name="Watson M."/>
            <person name="Adriaenssens E.M."/>
            <person name="Foster-Nyarko E."/>
            <person name="Jarju S."/>
            <person name="Secka A."/>
            <person name="Antonio M."/>
            <person name="Oren A."/>
            <person name="Chaudhuri R."/>
            <person name="La Ragione R.M."/>
            <person name="Hildebrand F."/>
            <person name="Pallen M.J."/>
        </authorList>
    </citation>
    <scope>NUCLEOTIDE SEQUENCE [LARGE SCALE GENOMIC DNA]</scope>
    <source>
        <strain evidence="7 8">Sa1BUA2</strain>
    </source>
</reference>
<evidence type="ECO:0000256" key="4">
    <source>
        <dbReference type="ARBA" id="ARBA00023002"/>
    </source>
</evidence>
<keyword evidence="5 7" id="KW-0503">Monooxygenase</keyword>
<protein>
    <submittedName>
        <fullName evidence="7">FAD-dependent monooxygenase</fullName>
    </submittedName>
</protein>
<dbReference type="PANTHER" id="PTHR13789:SF318">
    <property type="entry name" value="GERANYLGERANYL DIPHOSPHATE REDUCTASE"/>
    <property type="match status" value="1"/>
</dbReference>
<gene>
    <name evidence="7" type="ORF">H9631_01440</name>
</gene>
<dbReference type="PANTHER" id="PTHR13789">
    <property type="entry name" value="MONOOXYGENASE"/>
    <property type="match status" value="1"/>
</dbReference>
<evidence type="ECO:0000256" key="3">
    <source>
        <dbReference type="ARBA" id="ARBA00022827"/>
    </source>
</evidence>
<keyword evidence="4" id="KW-0560">Oxidoreductase</keyword>
<keyword evidence="3" id="KW-0274">FAD</keyword>
<dbReference type="InterPro" id="IPR050493">
    <property type="entry name" value="FAD-dep_Monooxygenase_BioMet"/>
</dbReference>
<dbReference type="Gene3D" id="3.50.50.60">
    <property type="entry name" value="FAD/NAD(P)-binding domain"/>
    <property type="match status" value="1"/>
</dbReference>
<evidence type="ECO:0000313" key="7">
    <source>
        <dbReference type="EMBL" id="MBD8003732.1"/>
    </source>
</evidence>
<comment type="cofactor">
    <cofactor evidence="1">
        <name>FAD</name>
        <dbReference type="ChEBI" id="CHEBI:57692"/>
    </cofactor>
</comment>
<evidence type="ECO:0000256" key="1">
    <source>
        <dbReference type="ARBA" id="ARBA00001974"/>
    </source>
</evidence>
<dbReference type="Pfam" id="PF01494">
    <property type="entry name" value="FAD_binding_3"/>
    <property type="match status" value="1"/>
</dbReference>
<comment type="caution">
    <text evidence="7">The sequence shown here is derived from an EMBL/GenBank/DDBJ whole genome shotgun (WGS) entry which is preliminary data.</text>
</comment>
<dbReference type="InterPro" id="IPR036188">
    <property type="entry name" value="FAD/NAD-bd_sf"/>
</dbReference>
<evidence type="ECO:0000313" key="8">
    <source>
        <dbReference type="Proteomes" id="UP000648182"/>
    </source>
</evidence>
<dbReference type="InterPro" id="IPR002938">
    <property type="entry name" value="FAD-bd"/>
</dbReference>